<keyword evidence="4 7" id="KW-1133">Transmembrane helix</keyword>
<evidence type="ECO:0000256" key="7">
    <source>
        <dbReference type="SAM" id="Phobius"/>
    </source>
</evidence>
<proteinExistence type="predicted"/>
<dbReference type="Proteomes" id="UP000002383">
    <property type="component" value="Chromosome"/>
</dbReference>
<keyword evidence="5 7" id="KW-0472">Membrane</keyword>
<dbReference type="EMBL" id="CP001339">
    <property type="protein sequence ID" value="ACL71542.1"/>
    <property type="molecule type" value="Genomic_DNA"/>
</dbReference>
<dbReference type="PANTHER" id="PTHR10010:SF46">
    <property type="entry name" value="SODIUM-DEPENDENT PHOSPHATE TRANSPORT PROTEIN 2B"/>
    <property type="match status" value="1"/>
</dbReference>
<feature type="transmembrane region" description="Helical" evidence="7">
    <location>
        <begin position="143"/>
        <end position="161"/>
    </location>
</feature>
<organism evidence="8 9">
    <name type="scientific">Thioalkalivibrio sulfidiphilus (strain HL-EbGR7)</name>
    <dbReference type="NCBI Taxonomy" id="396588"/>
    <lineage>
        <taxon>Bacteria</taxon>
        <taxon>Pseudomonadati</taxon>
        <taxon>Pseudomonadota</taxon>
        <taxon>Gammaproteobacteria</taxon>
        <taxon>Chromatiales</taxon>
        <taxon>Ectothiorhodospiraceae</taxon>
        <taxon>Thioalkalivibrio</taxon>
    </lineage>
</organism>
<feature type="transmembrane region" description="Helical" evidence="7">
    <location>
        <begin position="7"/>
        <end position="30"/>
    </location>
</feature>
<evidence type="ECO:0000313" key="9">
    <source>
        <dbReference type="Proteomes" id="UP000002383"/>
    </source>
</evidence>
<reference evidence="8 9" key="1">
    <citation type="journal article" date="2011" name="Stand. Genomic Sci.">
        <title>Complete genome sequence of 'Thioalkalivibrio sulfidophilus' HL-EbGr7.</title>
        <authorList>
            <person name="Muyzer G."/>
            <person name="Sorokin D.Y."/>
            <person name="Mavromatis K."/>
            <person name="Lapidus A."/>
            <person name="Clum A."/>
            <person name="Ivanova N."/>
            <person name="Pati A."/>
            <person name="d'Haeseleer P."/>
            <person name="Woyke T."/>
            <person name="Kyrpides N.C."/>
        </authorList>
    </citation>
    <scope>NUCLEOTIDE SEQUENCE [LARGE SCALE GENOMIC DNA]</scope>
    <source>
        <strain evidence="8 9">HL-EbGR7</strain>
    </source>
</reference>
<feature type="transmembrane region" description="Helical" evidence="7">
    <location>
        <begin position="181"/>
        <end position="199"/>
    </location>
</feature>
<name>B8GL24_THISH</name>
<evidence type="ECO:0000256" key="2">
    <source>
        <dbReference type="ARBA" id="ARBA00022475"/>
    </source>
</evidence>
<keyword evidence="9" id="KW-1185">Reference proteome</keyword>
<dbReference type="NCBIfam" id="NF037997">
    <property type="entry name" value="Na_Pi_symport"/>
    <property type="match status" value="1"/>
</dbReference>
<dbReference type="InterPro" id="IPR003841">
    <property type="entry name" value="Na/Pi_transpt"/>
</dbReference>
<evidence type="ECO:0000256" key="1">
    <source>
        <dbReference type="ARBA" id="ARBA00004651"/>
    </source>
</evidence>
<sequence length="559" mass="59185">MTEPPDIAVYTLVAGFLGGLGLFLLGMTLMTDGLKLAGGKALQHILGTWTRTRTRALASGMGVTALVQSSSAVTVATIGFANAGLLTLGQAVWVIFGSNVGTTMTGWLVALLGFNIRIDAFSLPAIGIGALIYLFARSTRIKHLGMALAGFGLLFLGIDVLKNAFMGLSAAVDLGALARPGFLGLIIMVGIGALLTVLMQSSSASMAMALTAAMSGAVPLEASAAAVIGANLGTTVKAMLVVIGATANAKRVAAAHVIFNGLTALVALLILPWFLAFIAWVWGSTGEAPAPAMLLALFHTGFNLLGVALMIPVAPPMIRWLQGRFGSAEEDAARPRYLDNSSAGVPDLGLQALILEIDRLGDMSHRMARDALSDQPSSADALEAQRSVVERLLAAIGDFAAKVSRGHLPEKISDGVTEALRVARYHRDVATLAHDIAALRRLRERHDLPAMTELRRQWQNLAVRALDLARLEPDDPQRGDAAEAVAQVESEYARLKQALLREGTSGNIPIPEMERQLRIISMARRLVTQADKARRYGDHLDSQVGQTKPDQDAPPAPTQ</sequence>
<dbReference type="KEGG" id="tgr:Tgr7_0444"/>
<feature type="transmembrane region" description="Helical" evidence="7">
    <location>
        <begin position="257"/>
        <end position="282"/>
    </location>
</feature>
<dbReference type="RefSeq" id="WP_012637031.1">
    <property type="nucleotide sequence ID" value="NC_011901.1"/>
</dbReference>
<evidence type="ECO:0008006" key="10">
    <source>
        <dbReference type="Google" id="ProtNLM"/>
    </source>
</evidence>
<feature type="region of interest" description="Disordered" evidence="6">
    <location>
        <begin position="538"/>
        <end position="559"/>
    </location>
</feature>
<feature type="transmembrane region" description="Helical" evidence="7">
    <location>
        <begin position="92"/>
        <end position="114"/>
    </location>
</feature>
<dbReference type="GO" id="GO:0044341">
    <property type="term" value="P:sodium-dependent phosphate transport"/>
    <property type="evidence" value="ECO:0007669"/>
    <property type="project" value="InterPro"/>
</dbReference>
<dbReference type="Pfam" id="PF02690">
    <property type="entry name" value="Na_Pi_cotrans"/>
    <property type="match status" value="2"/>
</dbReference>
<keyword evidence="2" id="KW-1003">Cell membrane</keyword>
<dbReference type="AlphaFoldDB" id="B8GL24"/>
<feature type="transmembrane region" description="Helical" evidence="7">
    <location>
        <begin position="294"/>
        <end position="314"/>
    </location>
</feature>
<gene>
    <name evidence="8" type="ordered locus">Tgr7_0444</name>
</gene>
<dbReference type="PANTHER" id="PTHR10010">
    <property type="entry name" value="SOLUTE CARRIER FAMILY 34 SODIUM PHOSPHATE , MEMBER 2-RELATED"/>
    <property type="match status" value="1"/>
</dbReference>
<feature type="transmembrane region" description="Helical" evidence="7">
    <location>
        <begin position="56"/>
        <end position="80"/>
    </location>
</feature>
<dbReference type="eggNOG" id="COG1283">
    <property type="taxonomic scope" value="Bacteria"/>
</dbReference>
<accession>B8GL24</accession>
<dbReference type="HOGENOM" id="CLU_025623_1_0_6"/>
<evidence type="ECO:0000256" key="3">
    <source>
        <dbReference type="ARBA" id="ARBA00022692"/>
    </source>
</evidence>
<comment type="subcellular location">
    <subcellularLocation>
        <location evidence="1">Cell membrane</location>
        <topology evidence="1">Multi-pass membrane protein</topology>
    </subcellularLocation>
</comment>
<evidence type="ECO:0000313" key="8">
    <source>
        <dbReference type="EMBL" id="ACL71542.1"/>
    </source>
</evidence>
<evidence type="ECO:0000256" key="4">
    <source>
        <dbReference type="ARBA" id="ARBA00022989"/>
    </source>
</evidence>
<evidence type="ECO:0000256" key="6">
    <source>
        <dbReference type="SAM" id="MobiDB-lite"/>
    </source>
</evidence>
<keyword evidence="3 7" id="KW-0812">Transmembrane</keyword>
<protein>
    <recommendedName>
        <fullName evidence="10">Na/Pi-cotransporter II-related protein</fullName>
    </recommendedName>
</protein>
<dbReference type="GO" id="GO:0005436">
    <property type="term" value="F:sodium:phosphate symporter activity"/>
    <property type="evidence" value="ECO:0007669"/>
    <property type="project" value="InterPro"/>
</dbReference>
<dbReference type="GO" id="GO:0005886">
    <property type="term" value="C:plasma membrane"/>
    <property type="evidence" value="ECO:0007669"/>
    <property type="project" value="UniProtKB-SubCell"/>
</dbReference>
<dbReference type="OrthoDB" id="9763003at2"/>
<evidence type="ECO:0000256" key="5">
    <source>
        <dbReference type="ARBA" id="ARBA00023136"/>
    </source>
</evidence>
<feature type="transmembrane region" description="Helical" evidence="7">
    <location>
        <begin position="120"/>
        <end position="136"/>
    </location>
</feature>